<dbReference type="RefSeq" id="WP_073590255.1">
    <property type="nucleotide sequence ID" value="NZ_FRFD01000011.1"/>
</dbReference>
<gene>
    <name evidence="6" type="ORF">SAMN02745217_03602</name>
</gene>
<dbReference type="AlphaFoldDB" id="A0A1M7YIC9"/>
<dbReference type="PRINTS" id="PR00039">
    <property type="entry name" value="HTHLYSR"/>
</dbReference>
<dbReference type="InterPro" id="IPR050950">
    <property type="entry name" value="HTH-type_LysR_regulators"/>
</dbReference>
<dbReference type="PANTHER" id="PTHR30419">
    <property type="entry name" value="HTH-TYPE TRANSCRIPTIONAL REGULATOR YBHD"/>
    <property type="match status" value="1"/>
</dbReference>
<dbReference type="PANTHER" id="PTHR30419:SF8">
    <property type="entry name" value="NITROGEN ASSIMILATION TRANSCRIPTIONAL ACTIVATOR-RELATED"/>
    <property type="match status" value="1"/>
</dbReference>
<organism evidence="6 7">
    <name type="scientific">Anaerocolumna xylanovorans DSM 12503</name>
    <dbReference type="NCBI Taxonomy" id="1121345"/>
    <lineage>
        <taxon>Bacteria</taxon>
        <taxon>Bacillati</taxon>
        <taxon>Bacillota</taxon>
        <taxon>Clostridia</taxon>
        <taxon>Lachnospirales</taxon>
        <taxon>Lachnospiraceae</taxon>
        <taxon>Anaerocolumna</taxon>
    </lineage>
</organism>
<name>A0A1M7YIC9_9FIRM</name>
<evidence type="ECO:0000313" key="7">
    <source>
        <dbReference type="Proteomes" id="UP000184612"/>
    </source>
</evidence>
<protein>
    <submittedName>
        <fullName evidence="6">DNA-binding transcriptional regulator, LysR family</fullName>
    </submittedName>
</protein>
<dbReference type="GO" id="GO:0005829">
    <property type="term" value="C:cytosol"/>
    <property type="evidence" value="ECO:0007669"/>
    <property type="project" value="TreeGrafter"/>
</dbReference>
<dbReference type="Pfam" id="PF03466">
    <property type="entry name" value="LysR_substrate"/>
    <property type="match status" value="1"/>
</dbReference>
<keyword evidence="4" id="KW-0804">Transcription</keyword>
<keyword evidence="2" id="KW-0805">Transcription regulation</keyword>
<dbReference type="InterPro" id="IPR036390">
    <property type="entry name" value="WH_DNA-bd_sf"/>
</dbReference>
<evidence type="ECO:0000259" key="5">
    <source>
        <dbReference type="PROSITE" id="PS50931"/>
    </source>
</evidence>
<feature type="domain" description="HTH lysR-type" evidence="5">
    <location>
        <begin position="1"/>
        <end position="58"/>
    </location>
</feature>
<reference evidence="6 7" key="1">
    <citation type="submission" date="2016-12" db="EMBL/GenBank/DDBJ databases">
        <authorList>
            <person name="Song W.-J."/>
            <person name="Kurnit D.M."/>
        </authorList>
    </citation>
    <scope>NUCLEOTIDE SEQUENCE [LARGE SCALE GENOMIC DNA]</scope>
    <source>
        <strain evidence="6 7">DSM 12503</strain>
    </source>
</reference>
<dbReference type="GO" id="GO:0003700">
    <property type="term" value="F:DNA-binding transcription factor activity"/>
    <property type="evidence" value="ECO:0007669"/>
    <property type="project" value="InterPro"/>
</dbReference>
<evidence type="ECO:0000313" key="6">
    <source>
        <dbReference type="EMBL" id="SHO52350.1"/>
    </source>
</evidence>
<accession>A0A1M7YIC9</accession>
<dbReference type="PROSITE" id="PS50931">
    <property type="entry name" value="HTH_LYSR"/>
    <property type="match status" value="1"/>
</dbReference>
<keyword evidence="7" id="KW-1185">Reference proteome</keyword>
<comment type="similarity">
    <text evidence="1">Belongs to the LysR transcriptional regulatory family.</text>
</comment>
<dbReference type="InterPro" id="IPR036388">
    <property type="entry name" value="WH-like_DNA-bd_sf"/>
</dbReference>
<dbReference type="Gene3D" id="1.10.10.10">
    <property type="entry name" value="Winged helix-like DNA-binding domain superfamily/Winged helix DNA-binding domain"/>
    <property type="match status" value="1"/>
</dbReference>
<dbReference type="SUPFAM" id="SSF46785">
    <property type="entry name" value="Winged helix' DNA-binding domain"/>
    <property type="match status" value="1"/>
</dbReference>
<evidence type="ECO:0000256" key="1">
    <source>
        <dbReference type="ARBA" id="ARBA00009437"/>
    </source>
</evidence>
<proteinExistence type="inferred from homology"/>
<dbReference type="EMBL" id="FRFD01000011">
    <property type="protein sequence ID" value="SHO52350.1"/>
    <property type="molecule type" value="Genomic_DNA"/>
</dbReference>
<dbReference type="Gene3D" id="3.40.190.290">
    <property type="match status" value="1"/>
</dbReference>
<dbReference type="CDD" id="cd05466">
    <property type="entry name" value="PBP2_LTTR_substrate"/>
    <property type="match status" value="1"/>
</dbReference>
<dbReference type="Pfam" id="PF00126">
    <property type="entry name" value="HTH_1"/>
    <property type="match status" value="1"/>
</dbReference>
<dbReference type="Proteomes" id="UP000184612">
    <property type="component" value="Unassembled WGS sequence"/>
</dbReference>
<dbReference type="STRING" id="1121345.SAMN02745217_03602"/>
<dbReference type="GO" id="GO:0003677">
    <property type="term" value="F:DNA binding"/>
    <property type="evidence" value="ECO:0007669"/>
    <property type="project" value="UniProtKB-KW"/>
</dbReference>
<dbReference type="OrthoDB" id="9803714at2"/>
<evidence type="ECO:0000256" key="3">
    <source>
        <dbReference type="ARBA" id="ARBA00023125"/>
    </source>
</evidence>
<evidence type="ECO:0000256" key="2">
    <source>
        <dbReference type="ARBA" id="ARBA00023015"/>
    </source>
</evidence>
<dbReference type="InterPro" id="IPR000847">
    <property type="entry name" value="LysR_HTH_N"/>
</dbReference>
<evidence type="ECO:0000256" key="4">
    <source>
        <dbReference type="ARBA" id="ARBA00023163"/>
    </source>
</evidence>
<dbReference type="FunFam" id="1.10.10.10:FF:000001">
    <property type="entry name" value="LysR family transcriptional regulator"/>
    <property type="match status" value="1"/>
</dbReference>
<keyword evidence="3 6" id="KW-0238">DNA-binding</keyword>
<sequence>MDIRVLRYFLAVAKEGNITKAAENLHITQPTLSRQMIELEEEMGTSLFIRGKRQITLTNNGILFQQRAKEIVSLIDKTERDMSEQNDLVGGVISIGCVESIASQALPKVLAEFVKVHPMVKYELYSADGDDIREKIDRDDIDMGILLEPIEAAKYDYIRLPFYEQWGIVMKKSDPLAKKKAISVENILEVPLIVPRRTIVQDEIAKWLGVTNDKLNIVASHNLLTNALLLVQNDMGYAICVRGAYSIRETDNICFVPFEPGKTTGHVLAWKKNQIFNSATSLFIQFLKDIY</sequence>
<dbReference type="InterPro" id="IPR005119">
    <property type="entry name" value="LysR_subst-bd"/>
</dbReference>
<dbReference type="SUPFAM" id="SSF53850">
    <property type="entry name" value="Periplasmic binding protein-like II"/>
    <property type="match status" value="1"/>
</dbReference>